<comment type="caution">
    <text evidence="4">The sequence shown here is derived from an EMBL/GenBank/DDBJ whole genome shotgun (WGS) entry which is preliminary data.</text>
</comment>
<evidence type="ECO:0000313" key="5">
    <source>
        <dbReference type="Proteomes" id="UP000806528"/>
    </source>
</evidence>
<dbReference type="Pfam" id="PF07883">
    <property type="entry name" value="Cupin_2"/>
    <property type="match status" value="1"/>
</dbReference>
<dbReference type="EMBL" id="JADBGI010000002">
    <property type="protein sequence ID" value="MBE2997517.1"/>
    <property type="molecule type" value="Genomic_DNA"/>
</dbReference>
<dbReference type="Proteomes" id="UP000806528">
    <property type="component" value="Unassembled WGS sequence"/>
</dbReference>
<dbReference type="PROSITE" id="PS50943">
    <property type="entry name" value="HTH_CROC1"/>
    <property type="match status" value="1"/>
</dbReference>
<keyword evidence="5" id="KW-1185">Reference proteome</keyword>
<dbReference type="PANTHER" id="PTHR46797:SF1">
    <property type="entry name" value="METHYLPHOSPHONATE SYNTHASE"/>
    <property type="match status" value="1"/>
</dbReference>
<dbReference type="CDD" id="cd00093">
    <property type="entry name" value="HTH_XRE"/>
    <property type="match status" value="1"/>
</dbReference>
<sequence length="209" mass="22816">MTPANDIVARNVQLLREQRGLSLAELARRAGVAKQTVSKLELGTGNPTVDTLHALSQALEVPLTRLLAAPAQLVMVQRDGEAHWNRDEGHSSRELDHIYGSGMIENYLLRVETGQEIIIEPHPPGTLEHLYVIEGPVQVGPADEPIDLAPGDFARYPGDRTHVFRTLGQPCVMHLVVSVPRSHPGSATPASRSTRGSHRLADHVQGEEH</sequence>
<dbReference type="CDD" id="cd02209">
    <property type="entry name" value="cupin_XRE_C"/>
    <property type="match status" value="1"/>
</dbReference>
<dbReference type="Gene3D" id="1.10.260.40">
    <property type="entry name" value="lambda repressor-like DNA-binding domains"/>
    <property type="match status" value="1"/>
</dbReference>
<feature type="region of interest" description="Disordered" evidence="2">
    <location>
        <begin position="181"/>
        <end position="209"/>
    </location>
</feature>
<dbReference type="Pfam" id="PF01381">
    <property type="entry name" value="HTH_3"/>
    <property type="match status" value="1"/>
</dbReference>
<evidence type="ECO:0000259" key="3">
    <source>
        <dbReference type="PROSITE" id="PS50943"/>
    </source>
</evidence>
<dbReference type="InterPro" id="IPR001387">
    <property type="entry name" value="Cro/C1-type_HTH"/>
</dbReference>
<dbReference type="InterPro" id="IPR010982">
    <property type="entry name" value="Lambda_DNA-bd_dom_sf"/>
</dbReference>
<dbReference type="InterPro" id="IPR014710">
    <property type="entry name" value="RmlC-like_jellyroll"/>
</dbReference>
<dbReference type="Gene3D" id="2.60.120.10">
    <property type="entry name" value="Jelly Rolls"/>
    <property type="match status" value="1"/>
</dbReference>
<evidence type="ECO:0000256" key="1">
    <source>
        <dbReference type="ARBA" id="ARBA00023125"/>
    </source>
</evidence>
<reference evidence="4 5" key="1">
    <citation type="submission" date="2020-09" db="EMBL/GenBank/DDBJ databases">
        <title>Diversity and distribution of actinomycetes associated with coral in the coast of Hainan.</title>
        <authorList>
            <person name="Li F."/>
        </authorList>
    </citation>
    <scope>NUCLEOTIDE SEQUENCE [LARGE SCALE GENOMIC DNA]</scope>
    <source>
        <strain evidence="4 5">HNM0947</strain>
    </source>
</reference>
<organism evidence="4 5">
    <name type="scientific">Nocardiopsis coralli</name>
    <dbReference type="NCBI Taxonomy" id="2772213"/>
    <lineage>
        <taxon>Bacteria</taxon>
        <taxon>Bacillati</taxon>
        <taxon>Actinomycetota</taxon>
        <taxon>Actinomycetes</taxon>
        <taxon>Streptosporangiales</taxon>
        <taxon>Nocardiopsidaceae</taxon>
        <taxon>Nocardiopsis</taxon>
    </lineage>
</organism>
<proteinExistence type="predicted"/>
<evidence type="ECO:0000313" key="4">
    <source>
        <dbReference type="EMBL" id="MBE2997517.1"/>
    </source>
</evidence>
<dbReference type="SUPFAM" id="SSF51182">
    <property type="entry name" value="RmlC-like cupins"/>
    <property type="match status" value="1"/>
</dbReference>
<dbReference type="RefSeq" id="WP_193120183.1">
    <property type="nucleotide sequence ID" value="NZ_JADBGI010000002.1"/>
</dbReference>
<dbReference type="InterPro" id="IPR050807">
    <property type="entry name" value="TransReg_Diox_bact_type"/>
</dbReference>
<gene>
    <name evidence="4" type="ORF">IDM40_02195</name>
</gene>
<evidence type="ECO:0000256" key="2">
    <source>
        <dbReference type="SAM" id="MobiDB-lite"/>
    </source>
</evidence>
<protein>
    <submittedName>
        <fullName evidence="4">Helix-turn-helix domain-containing protein</fullName>
    </submittedName>
</protein>
<dbReference type="SUPFAM" id="SSF47413">
    <property type="entry name" value="lambda repressor-like DNA-binding domains"/>
    <property type="match status" value="1"/>
</dbReference>
<feature type="domain" description="HTH cro/C1-type" evidence="3">
    <location>
        <begin position="12"/>
        <end position="66"/>
    </location>
</feature>
<dbReference type="PANTHER" id="PTHR46797">
    <property type="entry name" value="HTH-TYPE TRANSCRIPTIONAL REGULATOR"/>
    <property type="match status" value="1"/>
</dbReference>
<keyword evidence="1" id="KW-0238">DNA-binding</keyword>
<accession>A0ABR9P105</accession>
<name>A0ABR9P105_9ACTN</name>
<dbReference type="InterPro" id="IPR013096">
    <property type="entry name" value="Cupin_2"/>
</dbReference>
<dbReference type="SMART" id="SM00530">
    <property type="entry name" value="HTH_XRE"/>
    <property type="match status" value="1"/>
</dbReference>
<dbReference type="InterPro" id="IPR011051">
    <property type="entry name" value="RmlC_Cupin_sf"/>
</dbReference>
<feature type="compositionally biased region" description="Basic and acidic residues" evidence="2">
    <location>
        <begin position="199"/>
        <end position="209"/>
    </location>
</feature>